<feature type="region of interest" description="Disordered" evidence="1">
    <location>
        <begin position="15"/>
        <end position="35"/>
    </location>
</feature>
<sequence length="35" mass="3767">MACVPHALRFSIPSSKSDDPSLASLPPIELTRRSS</sequence>
<dbReference type="Proteomes" id="UP000634136">
    <property type="component" value="Unassembled WGS sequence"/>
</dbReference>
<dbReference type="AlphaFoldDB" id="A0A834XGP7"/>
<evidence type="ECO:0000313" key="3">
    <source>
        <dbReference type="Proteomes" id="UP000634136"/>
    </source>
</evidence>
<keyword evidence="3" id="KW-1185">Reference proteome</keyword>
<protein>
    <submittedName>
        <fullName evidence="2">Uncharacterized protein</fullName>
    </submittedName>
</protein>
<evidence type="ECO:0000313" key="2">
    <source>
        <dbReference type="EMBL" id="KAF7845033.1"/>
    </source>
</evidence>
<evidence type="ECO:0000256" key="1">
    <source>
        <dbReference type="SAM" id="MobiDB-lite"/>
    </source>
</evidence>
<organism evidence="2 3">
    <name type="scientific">Senna tora</name>
    <dbReference type="NCBI Taxonomy" id="362788"/>
    <lineage>
        <taxon>Eukaryota</taxon>
        <taxon>Viridiplantae</taxon>
        <taxon>Streptophyta</taxon>
        <taxon>Embryophyta</taxon>
        <taxon>Tracheophyta</taxon>
        <taxon>Spermatophyta</taxon>
        <taxon>Magnoliopsida</taxon>
        <taxon>eudicotyledons</taxon>
        <taxon>Gunneridae</taxon>
        <taxon>Pentapetalae</taxon>
        <taxon>rosids</taxon>
        <taxon>fabids</taxon>
        <taxon>Fabales</taxon>
        <taxon>Fabaceae</taxon>
        <taxon>Caesalpinioideae</taxon>
        <taxon>Cassia clade</taxon>
        <taxon>Senna</taxon>
    </lineage>
</organism>
<name>A0A834XGP7_9FABA</name>
<proteinExistence type="predicted"/>
<comment type="caution">
    <text evidence="2">The sequence shown here is derived from an EMBL/GenBank/DDBJ whole genome shotgun (WGS) entry which is preliminary data.</text>
</comment>
<reference evidence="2" key="1">
    <citation type="submission" date="2020-09" db="EMBL/GenBank/DDBJ databases">
        <title>Genome-Enabled Discovery of Anthraquinone Biosynthesis in Senna tora.</title>
        <authorList>
            <person name="Kang S.-H."/>
            <person name="Pandey R.P."/>
            <person name="Lee C.-M."/>
            <person name="Sim J.-S."/>
            <person name="Jeong J.-T."/>
            <person name="Choi B.-S."/>
            <person name="Jung M."/>
            <person name="Ginzburg D."/>
            <person name="Zhao K."/>
            <person name="Won S.Y."/>
            <person name="Oh T.-J."/>
            <person name="Yu Y."/>
            <person name="Kim N.-H."/>
            <person name="Lee O.R."/>
            <person name="Lee T.-H."/>
            <person name="Bashyal P."/>
            <person name="Kim T.-S."/>
            <person name="Lee W.-H."/>
            <person name="Kawkins C."/>
            <person name="Kim C.-K."/>
            <person name="Kim J.S."/>
            <person name="Ahn B.O."/>
            <person name="Rhee S.Y."/>
            <person name="Sohng J.K."/>
        </authorList>
    </citation>
    <scope>NUCLEOTIDE SEQUENCE</scope>
    <source>
        <tissue evidence="2">Leaf</tissue>
    </source>
</reference>
<accession>A0A834XGP7</accession>
<dbReference type="EMBL" id="JAAIUW010000001">
    <property type="protein sequence ID" value="KAF7845033.1"/>
    <property type="molecule type" value="Genomic_DNA"/>
</dbReference>
<gene>
    <name evidence="2" type="ORF">G2W53_001938</name>
</gene>